<evidence type="ECO:0008006" key="4">
    <source>
        <dbReference type="Google" id="ProtNLM"/>
    </source>
</evidence>
<dbReference type="Proteomes" id="UP001606210">
    <property type="component" value="Unassembled WGS sequence"/>
</dbReference>
<name>A0ABW7EZH3_9BURK</name>
<keyword evidence="3" id="KW-1185">Reference proteome</keyword>
<evidence type="ECO:0000313" key="3">
    <source>
        <dbReference type="Proteomes" id="UP001606210"/>
    </source>
</evidence>
<dbReference type="EMBL" id="JBIGHV010000001">
    <property type="protein sequence ID" value="MFG6428830.1"/>
    <property type="molecule type" value="Genomic_DNA"/>
</dbReference>
<reference evidence="2 3" key="1">
    <citation type="submission" date="2024-08" db="EMBL/GenBank/DDBJ databases">
        <authorList>
            <person name="Lu H."/>
        </authorList>
    </citation>
    <scope>NUCLEOTIDE SEQUENCE [LARGE SCALE GENOMIC DNA]</scope>
    <source>
        <strain evidence="2 3">LYH14W</strain>
    </source>
</reference>
<gene>
    <name evidence="2" type="ORF">ACG00Y_02845</name>
</gene>
<evidence type="ECO:0000256" key="1">
    <source>
        <dbReference type="SAM" id="SignalP"/>
    </source>
</evidence>
<evidence type="ECO:0000313" key="2">
    <source>
        <dbReference type="EMBL" id="MFG6428830.1"/>
    </source>
</evidence>
<protein>
    <recommendedName>
        <fullName evidence="4">DUF4034 domain-containing protein</fullName>
    </recommendedName>
</protein>
<dbReference type="RefSeq" id="WP_394475786.1">
    <property type="nucleotide sequence ID" value="NZ_JBIGHV010000001.1"/>
</dbReference>
<keyword evidence="1" id="KW-0732">Signal</keyword>
<accession>A0ABW7EZH3</accession>
<feature type="signal peptide" evidence="1">
    <location>
        <begin position="1"/>
        <end position="23"/>
    </location>
</feature>
<organism evidence="2 3">
    <name type="scientific">Pelomonas parva</name>
    <dbReference type="NCBI Taxonomy" id="3299032"/>
    <lineage>
        <taxon>Bacteria</taxon>
        <taxon>Pseudomonadati</taxon>
        <taxon>Pseudomonadota</taxon>
        <taxon>Betaproteobacteria</taxon>
        <taxon>Burkholderiales</taxon>
        <taxon>Sphaerotilaceae</taxon>
        <taxon>Roseateles</taxon>
    </lineage>
</organism>
<sequence>MNTRMLHALGAALLTLALSPAQAWIQDADKDSLAARAEQAMWWGDFEALEQLYVEAQKQPQTALNAWNGSHPVQSFRSGMASAFKYGNLNGAYFRELEKLTEGWARSRPDSVLAQLVYARALYAHAWHVRGTSYWQSVPAPAKAEFTRLIAKANKHLSDRAKLLMTDTSSHIYLVMIGRVSNWTFEQLEAIAEDSLRRSPADEDSLYEELAAELMPKWGGSWPELHRYVEAVDARTKARRGHEAYALLWSMVASSYDGNIFADLRADWPRIKQGYESLVAKRADPHYANRLAYLACTARALPAARAALAQLGDRADAGDWRGGGAAGTQNYEACVRWVNEAR</sequence>
<proteinExistence type="predicted"/>
<feature type="chain" id="PRO_5047149172" description="DUF4034 domain-containing protein" evidence="1">
    <location>
        <begin position="24"/>
        <end position="342"/>
    </location>
</feature>
<comment type="caution">
    <text evidence="2">The sequence shown here is derived from an EMBL/GenBank/DDBJ whole genome shotgun (WGS) entry which is preliminary data.</text>
</comment>